<dbReference type="Pfam" id="PF14114">
    <property type="entry name" value="DUF4286"/>
    <property type="match status" value="1"/>
</dbReference>
<evidence type="ECO:0000313" key="1">
    <source>
        <dbReference type="EMBL" id="MBP3943305.1"/>
    </source>
</evidence>
<sequence>MYLYNISIIAEDAVHQHIAAWLQENIVGSGRFETRFLELLESPHEGVTYCIQLNAADEQSLQDFQDEKLPEIQALLSQPAYYGKVFMFDSKMKYIL</sequence>
<dbReference type="RefSeq" id="WP_353546796.1">
    <property type="nucleotide sequence ID" value="NZ_JAGKSB010000006.1"/>
</dbReference>
<keyword evidence="2" id="KW-1185">Reference proteome</keyword>
<dbReference type="Proteomes" id="UP000679691">
    <property type="component" value="Unassembled WGS sequence"/>
</dbReference>
<gene>
    <name evidence="1" type="ORF">J5U18_06975</name>
</gene>
<protein>
    <submittedName>
        <fullName evidence="1">DUF4286 family protein</fullName>
    </submittedName>
</protein>
<proteinExistence type="predicted"/>
<name>A0A8T4HAJ4_9SPHI</name>
<evidence type="ECO:0000313" key="2">
    <source>
        <dbReference type="Proteomes" id="UP000679691"/>
    </source>
</evidence>
<comment type="caution">
    <text evidence="1">The sequence shown here is derived from an EMBL/GenBank/DDBJ whole genome shotgun (WGS) entry which is preliminary data.</text>
</comment>
<reference evidence="1" key="1">
    <citation type="submission" date="2021-03" db="EMBL/GenBank/DDBJ databases">
        <authorList>
            <person name="Lu T."/>
            <person name="Wang Q."/>
            <person name="Han X."/>
        </authorList>
    </citation>
    <scope>NUCLEOTIDE SEQUENCE</scope>
    <source>
        <strain evidence="1">WQ 2009</strain>
    </source>
</reference>
<accession>A0A8T4HAJ4</accession>
<dbReference type="EMBL" id="JAGKSB010000006">
    <property type="protein sequence ID" value="MBP3943305.1"/>
    <property type="molecule type" value="Genomic_DNA"/>
</dbReference>
<dbReference type="InterPro" id="IPR025563">
    <property type="entry name" value="DUF4286"/>
</dbReference>
<organism evidence="1 2">
    <name type="scientific">Rhinopithecimicrobium faecis</name>
    <dbReference type="NCBI Taxonomy" id="2820698"/>
    <lineage>
        <taxon>Bacteria</taxon>
        <taxon>Pseudomonadati</taxon>
        <taxon>Bacteroidota</taxon>
        <taxon>Sphingobacteriia</taxon>
        <taxon>Sphingobacteriales</taxon>
        <taxon>Sphingobacteriaceae</taxon>
        <taxon>Rhinopithecimicrobium</taxon>
    </lineage>
</organism>
<dbReference type="AlphaFoldDB" id="A0A8T4HAJ4"/>